<dbReference type="InterPro" id="IPR036282">
    <property type="entry name" value="Glutathione-S-Trfase_C_sf"/>
</dbReference>
<dbReference type="PANTHER" id="PTHR11571">
    <property type="entry name" value="GLUTATHIONE S-TRANSFERASE"/>
    <property type="match status" value="1"/>
</dbReference>
<feature type="domain" description="GST N-terminal" evidence="1">
    <location>
        <begin position="7"/>
        <end position="84"/>
    </location>
</feature>
<dbReference type="PROSITE" id="PS50405">
    <property type="entry name" value="GST_CTER"/>
    <property type="match status" value="1"/>
</dbReference>
<protein>
    <recommendedName>
        <fullName evidence="5">Glutathione S-transferase</fullName>
    </recommendedName>
</protein>
<sequence>LQLLNMPSYKLTYFNTSGRGDPIRILFALADVPFEDVRVAIKDWPALKLTTPLGTLPVLSVDGVEFGQTQAILRYLAREFGFAGPSPLSSALADSLADQMADLMTAIFPWHGCNVGFFPGDKAALYQSVFIPARDKNFTFFEKALSKSSTGWLASTPSLTHADIFVGCVVEMLLRLVPEPEKLLSDYPLIAAHQKKFLAIPKVANHIANRPKDLWF</sequence>
<gene>
    <name evidence="3" type="ORF">PENTCL1PPCAC_16988</name>
</gene>
<feature type="non-terminal residue" evidence="3">
    <location>
        <position position="1"/>
    </location>
</feature>
<dbReference type="SFLD" id="SFLDS00019">
    <property type="entry name" value="Glutathione_Transferase_(cytos"/>
    <property type="match status" value="1"/>
</dbReference>
<dbReference type="Gene3D" id="3.40.30.10">
    <property type="entry name" value="Glutaredoxin"/>
    <property type="match status" value="1"/>
</dbReference>
<comment type="caution">
    <text evidence="3">The sequence shown here is derived from an EMBL/GenBank/DDBJ whole genome shotgun (WGS) entry which is preliminary data.</text>
</comment>
<dbReference type="Gene3D" id="1.20.1050.10">
    <property type="match status" value="1"/>
</dbReference>
<dbReference type="CDD" id="cd03039">
    <property type="entry name" value="GST_N_Sigma_like"/>
    <property type="match status" value="1"/>
</dbReference>
<dbReference type="Proteomes" id="UP001432027">
    <property type="component" value="Unassembled WGS sequence"/>
</dbReference>
<dbReference type="EMBL" id="BTSX01000004">
    <property type="protein sequence ID" value="GMS94813.1"/>
    <property type="molecule type" value="Genomic_DNA"/>
</dbReference>
<dbReference type="SUPFAM" id="SSF47616">
    <property type="entry name" value="GST C-terminal domain-like"/>
    <property type="match status" value="1"/>
</dbReference>
<dbReference type="SUPFAM" id="SSF52833">
    <property type="entry name" value="Thioredoxin-like"/>
    <property type="match status" value="1"/>
</dbReference>
<dbReference type="PANTHER" id="PTHR11571:SF256">
    <property type="entry name" value="GST C-TERMINAL DOMAIN-CONTAINING PROTEIN-RELATED"/>
    <property type="match status" value="1"/>
</dbReference>
<evidence type="ECO:0000259" key="1">
    <source>
        <dbReference type="PROSITE" id="PS50404"/>
    </source>
</evidence>
<dbReference type="FunFam" id="3.40.30.10:FF:000189">
    <property type="entry name" value="Glutathione S-Transferase"/>
    <property type="match status" value="1"/>
</dbReference>
<evidence type="ECO:0000259" key="2">
    <source>
        <dbReference type="PROSITE" id="PS50405"/>
    </source>
</evidence>
<dbReference type="Pfam" id="PF02798">
    <property type="entry name" value="GST_N"/>
    <property type="match status" value="1"/>
</dbReference>
<dbReference type="GO" id="GO:0004364">
    <property type="term" value="F:glutathione transferase activity"/>
    <property type="evidence" value="ECO:0007669"/>
    <property type="project" value="TreeGrafter"/>
</dbReference>
<dbReference type="CDD" id="cd03192">
    <property type="entry name" value="GST_C_Sigma_like"/>
    <property type="match status" value="1"/>
</dbReference>
<dbReference type="SFLD" id="SFLDG01205">
    <property type="entry name" value="AMPS.1"/>
    <property type="match status" value="1"/>
</dbReference>
<name>A0AAV5TK72_9BILA</name>
<reference evidence="3" key="1">
    <citation type="submission" date="2023-10" db="EMBL/GenBank/DDBJ databases">
        <title>Genome assembly of Pristionchus species.</title>
        <authorList>
            <person name="Yoshida K."/>
            <person name="Sommer R.J."/>
        </authorList>
    </citation>
    <scope>NUCLEOTIDE SEQUENCE</scope>
    <source>
        <strain evidence="3">RS0144</strain>
    </source>
</reference>
<organism evidence="3 4">
    <name type="scientific">Pristionchus entomophagus</name>
    <dbReference type="NCBI Taxonomy" id="358040"/>
    <lineage>
        <taxon>Eukaryota</taxon>
        <taxon>Metazoa</taxon>
        <taxon>Ecdysozoa</taxon>
        <taxon>Nematoda</taxon>
        <taxon>Chromadorea</taxon>
        <taxon>Rhabditida</taxon>
        <taxon>Rhabditina</taxon>
        <taxon>Diplogasteromorpha</taxon>
        <taxon>Diplogasteroidea</taxon>
        <taxon>Neodiplogasteridae</taxon>
        <taxon>Pristionchus</taxon>
    </lineage>
</organism>
<dbReference type="InterPro" id="IPR004045">
    <property type="entry name" value="Glutathione_S-Trfase_N"/>
</dbReference>
<evidence type="ECO:0000313" key="3">
    <source>
        <dbReference type="EMBL" id="GMS94813.1"/>
    </source>
</evidence>
<accession>A0AAV5TK72</accession>
<dbReference type="InterPro" id="IPR010987">
    <property type="entry name" value="Glutathione-S-Trfase_C-like"/>
</dbReference>
<dbReference type="AlphaFoldDB" id="A0AAV5TK72"/>
<dbReference type="FunFam" id="1.20.1050.10:FF:000056">
    <property type="entry name" value="Glutathione S-transferase"/>
    <property type="match status" value="1"/>
</dbReference>
<dbReference type="InterPro" id="IPR040079">
    <property type="entry name" value="Glutathione_S-Trfase"/>
</dbReference>
<evidence type="ECO:0008006" key="5">
    <source>
        <dbReference type="Google" id="ProtNLM"/>
    </source>
</evidence>
<dbReference type="GO" id="GO:0006749">
    <property type="term" value="P:glutathione metabolic process"/>
    <property type="evidence" value="ECO:0007669"/>
    <property type="project" value="TreeGrafter"/>
</dbReference>
<proteinExistence type="predicted"/>
<dbReference type="InterPro" id="IPR050213">
    <property type="entry name" value="GST_superfamily"/>
</dbReference>
<dbReference type="InterPro" id="IPR004046">
    <property type="entry name" value="GST_C"/>
</dbReference>
<dbReference type="Pfam" id="PF14497">
    <property type="entry name" value="GST_C_3"/>
    <property type="match status" value="1"/>
</dbReference>
<feature type="domain" description="GST C-terminal" evidence="2">
    <location>
        <begin position="86"/>
        <end position="215"/>
    </location>
</feature>
<keyword evidence="4" id="KW-1185">Reference proteome</keyword>
<evidence type="ECO:0000313" key="4">
    <source>
        <dbReference type="Proteomes" id="UP001432027"/>
    </source>
</evidence>
<dbReference type="SFLD" id="SFLDG00363">
    <property type="entry name" value="AMPS_(cytGST):_Alpha-__Mu-__Pi"/>
    <property type="match status" value="1"/>
</dbReference>
<dbReference type="InterPro" id="IPR036249">
    <property type="entry name" value="Thioredoxin-like_sf"/>
</dbReference>
<dbReference type="PROSITE" id="PS50404">
    <property type="entry name" value="GST_NTER"/>
    <property type="match status" value="1"/>
</dbReference>